<evidence type="ECO:0000313" key="4">
    <source>
        <dbReference type="Proteomes" id="UP000034637"/>
    </source>
</evidence>
<organism evidence="3 4">
    <name type="scientific">Candidatus Amesbacteria bacterium GW2011_GWA1_48_9</name>
    <dbReference type="NCBI Taxonomy" id="1618355"/>
    <lineage>
        <taxon>Bacteria</taxon>
        <taxon>Candidatus Amesiibacteriota</taxon>
    </lineage>
</organism>
<dbReference type="Gene3D" id="2.30.170.40">
    <property type="entry name" value="Ribosomal protein L28/L24"/>
    <property type="match status" value="1"/>
</dbReference>
<evidence type="ECO:0000256" key="2">
    <source>
        <dbReference type="ARBA" id="ARBA00023274"/>
    </source>
</evidence>
<dbReference type="InterPro" id="IPR037147">
    <property type="entry name" value="Ribosomal_bL28_sf"/>
</dbReference>
<sequence>MAYRCDNCGKGTQYGVTHVHRRGVAGGRWKKRAQSTKRMFRPNLHKWMGMKLCTKCLRLLKGKTFVGRQVALIAK</sequence>
<accession>A0A0G1V310</accession>
<dbReference type="InterPro" id="IPR034704">
    <property type="entry name" value="Ribosomal_bL28/bL31-like_sf"/>
</dbReference>
<keyword evidence="1" id="KW-0689">Ribosomal protein</keyword>
<dbReference type="GO" id="GO:0005840">
    <property type="term" value="C:ribosome"/>
    <property type="evidence" value="ECO:0007669"/>
    <property type="project" value="UniProtKB-KW"/>
</dbReference>
<reference evidence="3 4" key="1">
    <citation type="journal article" date="2015" name="Nature">
        <title>rRNA introns, odd ribosomes, and small enigmatic genomes across a large radiation of phyla.</title>
        <authorList>
            <person name="Brown C.T."/>
            <person name="Hug L.A."/>
            <person name="Thomas B.C."/>
            <person name="Sharon I."/>
            <person name="Castelle C.J."/>
            <person name="Singh A."/>
            <person name="Wilkins M.J."/>
            <person name="Williams K.H."/>
            <person name="Banfield J.F."/>
        </authorList>
    </citation>
    <scope>NUCLEOTIDE SEQUENCE [LARGE SCALE GENOMIC DNA]</scope>
</reference>
<dbReference type="GO" id="GO:1990904">
    <property type="term" value="C:ribonucleoprotein complex"/>
    <property type="evidence" value="ECO:0007669"/>
    <property type="project" value="UniProtKB-KW"/>
</dbReference>
<dbReference type="Proteomes" id="UP000034637">
    <property type="component" value="Unassembled WGS sequence"/>
</dbReference>
<dbReference type="EMBL" id="LCPP01000003">
    <property type="protein sequence ID" value="KKW00913.1"/>
    <property type="molecule type" value="Genomic_DNA"/>
</dbReference>
<comment type="caution">
    <text evidence="3">The sequence shown here is derived from an EMBL/GenBank/DDBJ whole genome shotgun (WGS) entry which is preliminary data.</text>
</comment>
<evidence type="ECO:0000313" key="3">
    <source>
        <dbReference type="EMBL" id="KKW00913.1"/>
    </source>
</evidence>
<name>A0A0G1V310_9BACT</name>
<dbReference type="AlphaFoldDB" id="A0A0G1V310"/>
<keyword evidence="2" id="KW-0687">Ribonucleoprotein</keyword>
<dbReference type="GO" id="GO:0003735">
    <property type="term" value="F:structural constituent of ribosome"/>
    <property type="evidence" value="ECO:0007669"/>
    <property type="project" value="InterPro"/>
</dbReference>
<protein>
    <recommendedName>
        <fullName evidence="5">50S ribosomal protein L28</fullName>
    </recommendedName>
</protein>
<gene>
    <name evidence="3" type="ORF">UY33_C0003G0041</name>
</gene>
<evidence type="ECO:0000256" key="1">
    <source>
        <dbReference type="ARBA" id="ARBA00022980"/>
    </source>
</evidence>
<proteinExistence type="predicted"/>
<dbReference type="SUPFAM" id="SSF143800">
    <property type="entry name" value="L28p-like"/>
    <property type="match status" value="1"/>
</dbReference>
<evidence type="ECO:0008006" key="5">
    <source>
        <dbReference type="Google" id="ProtNLM"/>
    </source>
</evidence>